<dbReference type="WBParaSite" id="TCONS_00012999.p1">
    <property type="protein sequence ID" value="TCONS_00012999.p1"/>
    <property type="gene ID" value="XLOC_008784"/>
</dbReference>
<evidence type="ECO:0000259" key="4">
    <source>
        <dbReference type="SMART" id="SM00306"/>
    </source>
</evidence>
<evidence type="ECO:0000313" key="6">
    <source>
        <dbReference type="WBParaSite" id="TCONS_00012999.p1"/>
    </source>
</evidence>
<feature type="compositionally biased region" description="Basic and acidic residues" evidence="2">
    <location>
        <begin position="449"/>
        <end position="461"/>
    </location>
</feature>
<feature type="region of interest" description="Disordered" evidence="2">
    <location>
        <begin position="233"/>
        <end position="330"/>
    </location>
</feature>
<feature type="domain" description="Hint" evidence="4">
    <location>
        <begin position="1079"/>
        <end position="1194"/>
    </location>
</feature>
<dbReference type="InterPro" id="IPR052140">
    <property type="entry name" value="Dev_Signal_Hedgehog-like"/>
</dbReference>
<feature type="compositionally biased region" description="Polar residues" evidence="2">
    <location>
        <begin position="490"/>
        <end position="499"/>
    </location>
</feature>
<feature type="compositionally biased region" description="Basic and acidic residues" evidence="2">
    <location>
        <begin position="235"/>
        <end position="255"/>
    </location>
</feature>
<feature type="region of interest" description="Disordered" evidence="2">
    <location>
        <begin position="447"/>
        <end position="1073"/>
    </location>
</feature>
<proteinExistence type="predicted"/>
<feature type="compositionally biased region" description="Basic and acidic residues" evidence="2">
    <location>
        <begin position="747"/>
        <end position="764"/>
    </location>
</feature>
<keyword evidence="5" id="KW-1185">Reference proteome</keyword>
<dbReference type="SUPFAM" id="SSF51294">
    <property type="entry name" value="Hedgehog/intein (Hint) domain"/>
    <property type="match status" value="1"/>
</dbReference>
<feature type="compositionally biased region" description="Basic and acidic residues" evidence="2">
    <location>
        <begin position="299"/>
        <end position="308"/>
    </location>
</feature>
<name>A0AAF5DHS0_STRER</name>
<feature type="compositionally biased region" description="Basic and acidic residues" evidence="2">
    <location>
        <begin position="857"/>
        <end position="867"/>
    </location>
</feature>
<keyword evidence="1" id="KW-0217">Developmental protein</keyword>
<feature type="chain" id="PRO_5042122561" evidence="3">
    <location>
        <begin position="22"/>
        <end position="1342"/>
    </location>
</feature>
<dbReference type="PROSITE" id="PS50817">
    <property type="entry name" value="INTEIN_N_TER"/>
    <property type="match status" value="1"/>
</dbReference>
<dbReference type="PANTHER" id="PTHR46706">
    <property type="entry name" value="PROTEIN QUA-1-RELATED"/>
    <property type="match status" value="1"/>
</dbReference>
<evidence type="ECO:0000256" key="3">
    <source>
        <dbReference type="SAM" id="SignalP"/>
    </source>
</evidence>
<dbReference type="Gene3D" id="2.170.16.10">
    <property type="entry name" value="Hedgehog/Intein (Hint) domain"/>
    <property type="match status" value="1"/>
</dbReference>
<feature type="compositionally biased region" description="Basic and acidic residues" evidence="2">
    <location>
        <begin position="629"/>
        <end position="639"/>
    </location>
</feature>
<evidence type="ECO:0000256" key="1">
    <source>
        <dbReference type="ARBA" id="ARBA00022473"/>
    </source>
</evidence>
<feature type="compositionally biased region" description="Low complexity" evidence="2">
    <location>
        <begin position="868"/>
        <end position="877"/>
    </location>
</feature>
<dbReference type="InterPro" id="IPR006141">
    <property type="entry name" value="Intein_N"/>
</dbReference>
<dbReference type="PANTHER" id="PTHR46706:SF12">
    <property type="entry name" value="PROTEIN QUA-1-RELATED"/>
    <property type="match status" value="1"/>
</dbReference>
<dbReference type="InterPro" id="IPR036844">
    <property type="entry name" value="Hint_dom_sf"/>
</dbReference>
<feature type="compositionally biased region" description="Low complexity" evidence="2">
    <location>
        <begin position="467"/>
        <end position="482"/>
    </location>
</feature>
<dbReference type="InterPro" id="IPR001767">
    <property type="entry name" value="Hedgehog_Hint"/>
</dbReference>
<organism evidence="5 6">
    <name type="scientific">Strongyloides stercoralis</name>
    <name type="common">Threadworm</name>
    <dbReference type="NCBI Taxonomy" id="6248"/>
    <lineage>
        <taxon>Eukaryota</taxon>
        <taxon>Metazoa</taxon>
        <taxon>Ecdysozoa</taxon>
        <taxon>Nematoda</taxon>
        <taxon>Chromadorea</taxon>
        <taxon>Rhabditida</taxon>
        <taxon>Tylenchina</taxon>
        <taxon>Panagrolaimomorpha</taxon>
        <taxon>Strongyloidoidea</taxon>
        <taxon>Strongyloididae</taxon>
        <taxon>Strongyloides</taxon>
    </lineage>
</organism>
<feature type="signal peptide" evidence="3">
    <location>
        <begin position="1"/>
        <end position="21"/>
    </location>
</feature>
<reference evidence="6" key="1">
    <citation type="submission" date="2024-02" db="UniProtKB">
        <authorList>
            <consortium name="WormBaseParasite"/>
        </authorList>
    </citation>
    <scope>IDENTIFICATION</scope>
</reference>
<protein>
    <submittedName>
        <fullName evidence="6">Protein kinase domain-containing protein</fullName>
    </submittedName>
</protein>
<dbReference type="SMART" id="SM00306">
    <property type="entry name" value="HintN"/>
    <property type="match status" value="1"/>
</dbReference>
<feature type="compositionally biased region" description="Polar residues" evidence="2">
    <location>
        <begin position="947"/>
        <end position="975"/>
    </location>
</feature>
<feature type="compositionally biased region" description="Basic and acidic residues" evidence="2">
    <location>
        <begin position="685"/>
        <end position="704"/>
    </location>
</feature>
<dbReference type="AlphaFoldDB" id="A0AAF5DHS0"/>
<feature type="compositionally biased region" description="Polar residues" evidence="2">
    <location>
        <begin position="835"/>
        <end position="856"/>
    </location>
</feature>
<feature type="compositionally biased region" description="Low complexity" evidence="2">
    <location>
        <begin position="285"/>
        <end position="298"/>
    </location>
</feature>
<dbReference type="CDD" id="cd00081">
    <property type="entry name" value="Hint"/>
    <property type="match status" value="1"/>
</dbReference>
<accession>A0AAF5DHS0</accession>
<feature type="compositionally biased region" description="Polar residues" evidence="2">
    <location>
        <begin position="1004"/>
        <end position="1056"/>
    </location>
</feature>
<dbReference type="GO" id="GO:0016539">
    <property type="term" value="P:intein-mediated protein splicing"/>
    <property type="evidence" value="ECO:0007669"/>
    <property type="project" value="InterPro"/>
</dbReference>
<evidence type="ECO:0000313" key="5">
    <source>
        <dbReference type="Proteomes" id="UP000035681"/>
    </source>
</evidence>
<feature type="compositionally biased region" description="Low complexity" evidence="2">
    <location>
        <begin position="256"/>
        <end position="266"/>
    </location>
</feature>
<feature type="compositionally biased region" description="Basic and acidic residues" evidence="2">
    <location>
        <begin position="501"/>
        <end position="513"/>
    </location>
</feature>
<feature type="compositionally biased region" description="Basic and acidic residues" evidence="2">
    <location>
        <begin position="773"/>
        <end position="815"/>
    </location>
</feature>
<feature type="compositionally biased region" description="Basic and acidic residues" evidence="2">
    <location>
        <begin position="272"/>
        <end position="284"/>
    </location>
</feature>
<dbReference type="Pfam" id="PF01079">
    <property type="entry name" value="Hint"/>
    <property type="match status" value="1"/>
</dbReference>
<dbReference type="GO" id="GO:0016540">
    <property type="term" value="P:protein autoprocessing"/>
    <property type="evidence" value="ECO:0007669"/>
    <property type="project" value="InterPro"/>
</dbReference>
<dbReference type="InterPro" id="IPR003587">
    <property type="entry name" value="Hint_dom_N"/>
</dbReference>
<keyword evidence="3" id="KW-0732">Signal</keyword>
<feature type="compositionally biased region" description="Basic and acidic residues" evidence="2">
    <location>
        <begin position="711"/>
        <end position="740"/>
    </location>
</feature>
<evidence type="ECO:0000256" key="2">
    <source>
        <dbReference type="SAM" id="MobiDB-lite"/>
    </source>
</evidence>
<sequence length="1342" mass="148929">MRWRSMLFNILIITFLTIIFTTQIKGLSYRCENDQILIVQSFGNDTIRMHCQKLQLCGYSNLKCTYDREQPACGGKTNFVSHVNQLTPTGKVLHTCCDMTFKNNKSKHIIEHDGNDCFVYELPDGTTDITPGSEADIIKKNIDVVTNGFTVLKDASQIPEDFGGYTGYRLRLFMLRNKSPPLLIVKAIERTSGGYRVTICRPRCGKFNREGIISQGESISTFDKDISIPKNKIIHSNENHFEKHTTEEGHSKKNENNSNAESSYEESGVKSSEYENKNSSKIDTLKTSSESLISSKVSSESEKEDSKNDGSISEGSFKTGPKSGHITSVGKNGEWTAASWTSWTSNTWTTWSTQTWNTWKKNEKDINKNTNTRVRGQTRGDRVSTSELDKKIIEEIKKDIKYKGTDINDYDNLNSHETHEIESREKGYIDNRKVVIINHNNTTYNNYIHHGEKSTTGEKQDTPLQINNSNNFGNVGSSSNNSAKNKLPNDISQINNIGNSKKSEEKDSDKTIETDYSDGKSFNPTKNKIDHTSSNKHKKNKNKNDDDDDDNNQSTKNDDDVSNEGSDDKNRSPYKKPYKNRSDKKDDDGNNSNDLSTEKNNGDNGSDISNGKKDNGNNKKGQKKLMNTKGKDNKSDGDKSNSSNEKNLTDDDDNNGKSTEQNEKNNGKKGKDHGSKNKSNNNKKNKTDSNENKKTDDLPKHPETEGDEATNDSKESDNKISTKSSKGQDVKSTKSNDKNYKYPLDSGNKKSKENNSVENSDKNKLNKKPKNKNLTDDLKKDDDTNNNKRGDNTNINEKDDLDNNKKTEDNKKDNTDENDNTSTNSGKVTNEKTTSKNSTPINSTPSESTTKFSDSQEGIKNKSHIPENEANNNNNNGEDAESKEIDGESTESEENSLSTTTSVIDNDGGNENIKNEKDIFGNKNENGLDNNKRTDPLSGARSLVNGEENTSTSTKTTDSINNGTKNVYGEATNSPDFIDESGPLRTLPDDNGDVSGGNGGSDGFKTTTVDGEQNGSAENDAHPSNGSPLTKSQPAKSQSTPMRQSAKASGTPTQRAGSSPKSGGGGSDPPSAFNALAKRNCFAADTIIETPGGSKRMDQLQIGDLVLVPSSEGIQKFEKVEMFYHRKPDYEQKFLLIQTESGKKLSLTELHLIPFGKCNEAINAIQNNENLQQWMLGSKYAYKIKEGECVISYDDNNIPTADKVIRVGRKISKGIYSPITTEGTIVTDGIFASCFSQIESQATQKLAYDIITMFYRAFGYLSDNTQQLIQEIPSSVDMLHQLNMAVDGFWLFEGLADEPYGLLPLHNLNTKNGPTSTKQYDRVGSYQWYLEDETPTIIVSNS</sequence>
<dbReference type="Proteomes" id="UP000035681">
    <property type="component" value="Unplaced"/>
</dbReference>